<dbReference type="GO" id="GO:0006915">
    <property type="term" value="P:apoptotic process"/>
    <property type="evidence" value="ECO:0007669"/>
    <property type="project" value="UniProtKB-KW"/>
</dbReference>
<dbReference type="GO" id="GO:2001236">
    <property type="term" value="P:regulation of extrinsic apoptotic signaling pathway"/>
    <property type="evidence" value="ECO:0007669"/>
    <property type="project" value="TreeGrafter"/>
</dbReference>
<accession>A0A852BZF6</accession>
<sequence>GTKMPLPNDVSMEDTLLEDNERDSIEYKILMAYARQRLPASKYRKLLKNEASVQKPPPLSRRRVKIDHQRDEEEPILTAHFQGPVTQLQNKQREPSYFPRYHLPPLPSKGELKKQSSYTAYPCTSGLVSQGNFQDESCEPADVNHIADKLAKLVTSRSQESPFGVLELQGLHQKQDRSDCTYESEAKEHDQEKIIQSIVSLLRQKGDELEEKIKRDRAFYQCFKDMLSYNFFKRITDLFLEGVSLDSRRATGGQTQRLKIAYTMEVATRLTAIDNHPMNLVLGFGSKYLREHFMPWIQDQGGWVCILPTLTSAQPK</sequence>
<keyword evidence="2" id="KW-0053">Apoptosis</keyword>
<gene>
    <name evidence="3" type="primary">Bcl2l14_0</name>
    <name evidence="3" type="ORF">RAMSUL_R04156</name>
</gene>
<dbReference type="EMBL" id="WBNM01012143">
    <property type="protein sequence ID" value="NXP73091.1"/>
    <property type="molecule type" value="Genomic_DNA"/>
</dbReference>
<protein>
    <submittedName>
        <fullName evidence="3">B2L14 protein</fullName>
    </submittedName>
</protein>
<comment type="caution">
    <text evidence="3">The sequence shown here is derived from an EMBL/GenBank/DDBJ whole genome shotgun (WGS) entry which is preliminary data.</text>
</comment>
<dbReference type="Gene3D" id="1.10.437.10">
    <property type="entry name" value="Blc2-like"/>
    <property type="match status" value="1"/>
</dbReference>
<dbReference type="AlphaFoldDB" id="A0A852BZF6"/>
<reference evidence="3" key="1">
    <citation type="submission" date="2019-09" db="EMBL/GenBank/DDBJ databases">
        <title>Bird 10,000 Genomes (B10K) Project - Family phase.</title>
        <authorList>
            <person name="Zhang G."/>
        </authorList>
    </citation>
    <scope>NUCLEOTIDE SEQUENCE</scope>
    <source>
        <strain evidence="3">B10K-DU-001-30</strain>
        <tissue evidence="3">Muscle</tissue>
    </source>
</reference>
<dbReference type="InterPro" id="IPR036834">
    <property type="entry name" value="Bcl-2-like_sf"/>
</dbReference>
<dbReference type="Proteomes" id="UP000611227">
    <property type="component" value="Unassembled WGS sequence"/>
</dbReference>
<dbReference type="PANTHER" id="PTHR14965:SF1">
    <property type="entry name" value="APOPTOSIS FACILITATOR BCL-2-LIKE PROTEIN 14"/>
    <property type="match status" value="1"/>
</dbReference>
<evidence type="ECO:0000256" key="1">
    <source>
        <dbReference type="ARBA" id="ARBA00022553"/>
    </source>
</evidence>
<proteinExistence type="predicted"/>
<keyword evidence="1" id="KW-0597">Phosphoprotein</keyword>
<evidence type="ECO:0000256" key="2">
    <source>
        <dbReference type="ARBA" id="ARBA00022703"/>
    </source>
</evidence>
<name>A0A852BZF6_9PICI</name>
<organism evidence="3 4">
    <name type="scientific">Ramphastos sulfuratus</name>
    <dbReference type="NCBI Taxonomy" id="322582"/>
    <lineage>
        <taxon>Eukaryota</taxon>
        <taxon>Metazoa</taxon>
        <taxon>Chordata</taxon>
        <taxon>Craniata</taxon>
        <taxon>Vertebrata</taxon>
        <taxon>Euteleostomi</taxon>
        <taxon>Archelosauria</taxon>
        <taxon>Archosauria</taxon>
        <taxon>Dinosauria</taxon>
        <taxon>Saurischia</taxon>
        <taxon>Theropoda</taxon>
        <taxon>Coelurosauria</taxon>
        <taxon>Aves</taxon>
        <taxon>Neognathae</taxon>
        <taxon>Neoaves</taxon>
        <taxon>Telluraves</taxon>
        <taxon>Coraciimorphae</taxon>
        <taxon>Piciformes</taxon>
        <taxon>Ramphastidae</taxon>
        <taxon>Ramphastos</taxon>
    </lineage>
</organism>
<feature type="non-terminal residue" evidence="3">
    <location>
        <position position="316"/>
    </location>
</feature>
<feature type="non-terminal residue" evidence="3">
    <location>
        <position position="1"/>
    </location>
</feature>
<dbReference type="SUPFAM" id="SSF56854">
    <property type="entry name" value="Bcl-2 inhibitors of programmed cell death"/>
    <property type="match status" value="1"/>
</dbReference>
<evidence type="ECO:0000313" key="4">
    <source>
        <dbReference type="Proteomes" id="UP000611227"/>
    </source>
</evidence>
<evidence type="ECO:0000313" key="3">
    <source>
        <dbReference type="EMBL" id="NXP73091.1"/>
    </source>
</evidence>
<keyword evidence="4" id="KW-1185">Reference proteome</keyword>
<dbReference type="PANTHER" id="PTHR14965">
    <property type="entry name" value="SI:CH73-248E21.1"/>
    <property type="match status" value="1"/>
</dbReference>